<reference evidence="2" key="1">
    <citation type="submission" date="2023-08" db="EMBL/GenBank/DDBJ databases">
        <title>Chromosome-level Genome Assembly of mud carp (Cirrhinus molitorella).</title>
        <authorList>
            <person name="Liu H."/>
        </authorList>
    </citation>
    <scope>NUCLEOTIDE SEQUENCE</scope>
    <source>
        <strain evidence="2">Prfri</strain>
        <tissue evidence="2">Muscle</tissue>
    </source>
</reference>
<sequence>MPVMRMEFSASLFSPIGDGGGGRAPLGATTPLPQRSRQHQLSFQRSVYTATYVWTHKSARGLLPIVARAASRRHEEHGAT</sequence>
<comment type="caution">
    <text evidence="2">The sequence shown here is derived from an EMBL/GenBank/DDBJ whole genome shotgun (WGS) entry which is preliminary data.</text>
</comment>
<gene>
    <name evidence="2" type="ORF">Q8A67_018117</name>
</gene>
<evidence type="ECO:0000313" key="3">
    <source>
        <dbReference type="Proteomes" id="UP001187343"/>
    </source>
</evidence>
<name>A0AA88PFB7_9TELE</name>
<dbReference type="EMBL" id="JAUYZG010000018">
    <property type="protein sequence ID" value="KAK2880849.1"/>
    <property type="molecule type" value="Genomic_DNA"/>
</dbReference>
<evidence type="ECO:0000256" key="1">
    <source>
        <dbReference type="SAM" id="MobiDB-lite"/>
    </source>
</evidence>
<organism evidence="2 3">
    <name type="scientific">Cirrhinus molitorella</name>
    <name type="common">mud carp</name>
    <dbReference type="NCBI Taxonomy" id="172907"/>
    <lineage>
        <taxon>Eukaryota</taxon>
        <taxon>Metazoa</taxon>
        <taxon>Chordata</taxon>
        <taxon>Craniata</taxon>
        <taxon>Vertebrata</taxon>
        <taxon>Euteleostomi</taxon>
        <taxon>Actinopterygii</taxon>
        <taxon>Neopterygii</taxon>
        <taxon>Teleostei</taxon>
        <taxon>Ostariophysi</taxon>
        <taxon>Cypriniformes</taxon>
        <taxon>Cyprinidae</taxon>
        <taxon>Labeoninae</taxon>
        <taxon>Labeonini</taxon>
        <taxon>Cirrhinus</taxon>
    </lineage>
</organism>
<dbReference type="AlphaFoldDB" id="A0AA88PFB7"/>
<proteinExistence type="predicted"/>
<evidence type="ECO:0000313" key="2">
    <source>
        <dbReference type="EMBL" id="KAK2880849.1"/>
    </source>
</evidence>
<protein>
    <submittedName>
        <fullName evidence="2">Uncharacterized protein</fullName>
    </submittedName>
</protein>
<dbReference type="Proteomes" id="UP001187343">
    <property type="component" value="Unassembled WGS sequence"/>
</dbReference>
<feature type="region of interest" description="Disordered" evidence="1">
    <location>
        <begin position="16"/>
        <end position="38"/>
    </location>
</feature>
<accession>A0AA88PFB7</accession>
<keyword evidence="3" id="KW-1185">Reference proteome</keyword>